<sequence length="412" mass="45397">MKSLNDILYPIDAAIAGAALLFKLHGMRRGRRDPATVFLCLALFLLACTYTLVIPAVFVKVDALLGTTNAAVLVSQCCVIGYSLSIQLMLVYWAFSGRQAWRRAVWRISIVAVVLAVMVTLFLLAGANEQRVRDFVAHYAGLPIYSVYLLVYLATFLGSRIDVLRLAMRYAPVSGRPWLRRGLYLMCIGASGGLVYVIARIADIIGPRFGADPQRWEVFAQLGAGLGSIFTIIGLTIPSWGIYVTRAGQWMRRYHAYLRLYPLWNALRLASPDIELHKSRSRIVDALALRDLNYRLTRRVVEINDGRLALRPYIRADVGESAARLAQDAGLDDEDLVAAVQAAEIKAALRDKELNREPSLDGSISELDQDGTHDVRTETTRLVKVADAFRVSPVVAAAVTAPAGPQLAGKRS</sequence>
<keyword evidence="1" id="KW-0812">Transmembrane</keyword>
<dbReference type="Pfam" id="PF20182">
    <property type="entry name" value="DUF6545"/>
    <property type="match status" value="1"/>
</dbReference>
<dbReference type="NCBIfam" id="NF042915">
    <property type="entry name" value="MAB_1171c_fam"/>
    <property type="match status" value="1"/>
</dbReference>
<dbReference type="Proteomes" id="UP000598146">
    <property type="component" value="Unassembled WGS sequence"/>
</dbReference>
<organism evidence="3 4">
    <name type="scientific">Actinoplanes aureus</name>
    <dbReference type="NCBI Taxonomy" id="2792083"/>
    <lineage>
        <taxon>Bacteria</taxon>
        <taxon>Bacillati</taxon>
        <taxon>Actinomycetota</taxon>
        <taxon>Actinomycetes</taxon>
        <taxon>Micromonosporales</taxon>
        <taxon>Micromonosporaceae</taxon>
        <taxon>Actinoplanes</taxon>
    </lineage>
</organism>
<keyword evidence="1" id="KW-0472">Membrane</keyword>
<dbReference type="InterPro" id="IPR050039">
    <property type="entry name" value="MAB_1171c-like"/>
</dbReference>
<protein>
    <recommendedName>
        <fullName evidence="2">DUF6545 domain-containing protein</fullName>
    </recommendedName>
</protein>
<proteinExistence type="predicted"/>
<name>A0A931CMB4_9ACTN</name>
<dbReference type="RefSeq" id="WP_196419326.1">
    <property type="nucleotide sequence ID" value="NZ_JADQTO010000028.1"/>
</dbReference>
<keyword evidence="1" id="KW-1133">Transmembrane helix</keyword>
<dbReference type="InterPro" id="IPR046675">
    <property type="entry name" value="DUF6545"/>
</dbReference>
<feature type="domain" description="DUF6545" evidence="2">
    <location>
        <begin position="249"/>
        <end position="390"/>
    </location>
</feature>
<reference evidence="3" key="1">
    <citation type="submission" date="2020-11" db="EMBL/GenBank/DDBJ databases">
        <title>Isolation and identification of active actinomycetes.</title>
        <authorList>
            <person name="Sun X."/>
        </authorList>
    </citation>
    <scope>NUCLEOTIDE SEQUENCE</scope>
    <source>
        <strain evidence="3">NEAU-A11</strain>
    </source>
</reference>
<feature type="transmembrane region" description="Helical" evidence="1">
    <location>
        <begin position="70"/>
        <end position="93"/>
    </location>
</feature>
<feature type="transmembrane region" description="Helical" evidence="1">
    <location>
        <begin position="139"/>
        <end position="161"/>
    </location>
</feature>
<evidence type="ECO:0000313" key="4">
    <source>
        <dbReference type="Proteomes" id="UP000598146"/>
    </source>
</evidence>
<feature type="transmembrane region" description="Helical" evidence="1">
    <location>
        <begin position="105"/>
        <end position="127"/>
    </location>
</feature>
<feature type="transmembrane region" description="Helical" evidence="1">
    <location>
        <begin position="222"/>
        <end position="243"/>
    </location>
</feature>
<comment type="caution">
    <text evidence="3">The sequence shown here is derived from an EMBL/GenBank/DDBJ whole genome shotgun (WGS) entry which is preliminary data.</text>
</comment>
<feature type="transmembrane region" description="Helical" evidence="1">
    <location>
        <begin position="36"/>
        <end position="58"/>
    </location>
</feature>
<accession>A0A931CMB4</accession>
<evidence type="ECO:0000259" key="2">
    <source>
        <dbReference type="Pfam" id="PF20182"/>
    </source>
</evidence>
<dbReference type="AlphaFoldDB" id="A0A931CMB4"/>
<gene>
    <name evidence="3" type="ORF">I4J89_39500</name>
</gene>
<evidence type="ECO:0000256" key="1">
    <source>
        <dbReference type="SAM" id="Phobius"/>
    </source>
</evidence>
<dbReference type="EMBL" id="JADQTO010000028">
    <property type="protein sequence ID" value="MBG0567550.1"/>
    <property type="molecule type" value="Genomic_DNA"/>
</dbReference>
<evidence type="ECO:0000313" key="3">
    <source>
        <dbReference type="EMBL" id="MBG0567550.1"/>
    </source>
</evidence>
<keyword evidence="4" id="KW-1185">Reference proteome</keyword>
<feature type="transmembrane region" description="Helical" evidence="1">
    <location>
        <begin position="182"/>
        <end position="202"/>
    </location>
</feature>